<feature type="region of interest" description="Disordered" evidence="1">
    <location>
        <begin position="1"/>
        <end position="23"/>
    </location>
</feature>
<keyword evidence="3" id="KW-1185">Reference proteome</keyword>
<reference evidence="2 3" key="1">
    <citation type="submission" date="2024-04" db="EMBL/GenBank/DDBJ databases">
        <title>Tritrichomonas musculus Genome.</title>
        <authorList>
            <person name="Alves-Ferreira E."/>
            <person name="Grigg M."/>
            <person name="Lorenzi H."/>
            <person name="Galac M."/>
        </authorList>
    </citation>
    <scope>NUCLEOTIDE SEQUENCE [LARGE SCALE GENOMIC DNA]</scope>
    <source>
        <strain evidence="2 3">EAF2021</strain>
    </source>
</reference>
<proteinExistence type="predicted"/>
<evidence type="ECO:0000313" key="2">
    <source>
        <dbReference type="EMBL" id="KAK8891068.1"/>
    </source>
</evidence>
<protein>
    <submittedName>
        <fullName evidence="2">Uncharacterized protein</fullName>
    </submittedName>
</protein>
<name>A0ABR2KIU0_9EUKA</name>
<accession>A0ABR2KIU0</accession>
<sequence length="94" mass="11168">MSFSQQSFFTGNNNFQNNFEAEPAPKRKLFSEINPNVAHNNNQYCEKEQMFLEPPNKNKFQGFQFQLNNDNWLDSPQYLPQETLNEADDWPDFL</sequence>
<dbReference type="Proteomes" id="UP001470230">
    <property type="component" value="Unassembled WGS sequence"/>
</dbReference>
<evidence type="ECO:0000256" key="1">
    <source>
        <dbReference type="SAM" id="MobiDB-lite"/>
    </source>
</evidence>
<feature type="compositionally biased region" description="Low complexity" evidence="1">
    <location>
        <begin position="1"/>
        <end position="19"/>
    </location>
</feature>
<comment type="caution">
    <text evidence="2">The sequence shown here is derived from an EMBL/GenBank/DDBJ whole genome shotgun (WGS) entry which is preliminary data.</text>
</comment>
<organism evidence="2 3">
    <name type="scientific">Tritrichomonas musculus</name>
    <dbReference type="NCBI Taxonomy" id="1915356"/>
    <lineage>
        <taxon>Eukaryota</taxon>
        <taxon>Metamonada</taxon>
        <taxon>Parabasalia</taxon>
        <taxon>Tritrichomonadida</taxon>
        <taxon>Tritrichomonadidae</taxon>
        <taxon>Tritrichomonas</taxon>
    </lineage>
</organism>
<gene>
    <name evidence="2" type="ORF">M9Y10_028273</name>
</gene>
<evidence type="ECO:0000313" key="3">
    <source>
        <dbReference type="Proteomes" id="UP001470230"/>
    </source>
</evidence>
<dbReference type="EMBL" id="JAPFFF010000004">
    <property type="protein sequence ID" value="KAK8891068.1"/>
    <property type="molecule type" value="Genomic_DNA"/>
</dbReference>